<organism evidence="4">
    <name type="scientific">mine drainage metagenome</name>
    <dbReference type="NCBI Taxonomy" id="410659"/>
    <lineage>
        <taxon>unclassified sequences</taxon>
        <taxon>metagenomes</taxon>
        <taxon>ecological metagenomes</taxon>
    </lineage>
</organism>
<reference evidence="4" key="1">
    <citation type="submission" date="2016-10" db="EMBL/GenBank/DDBJ databases">
        <title>Sequence of Gallionella enrichment culture.</title>
        <authorList>
            <person name="Poehlein A."/>
            <person name="Muehling M."/>
            <person name="Daniel R."/>
        </authorList>
    </citation>
    <scope>NUCLEOTIDE SEQUENCE</scope>
</reference>
<dbReference type="InterPro" id="IPR011006">
    <property type="entry name" value="CheY-like_superfamily"/>
</dbReference>
<dbReference type="Pfam" id="PF00072">
    <property type="entry name" value="Response_reg"/>
    <property type="match status" value="1"/>
</dbReference>
<dbReference type="SMART" id="SM00850">
    <property type="entry name" value="LytTR"/>
    <property type="match status" value="1"/>
</dbReference>
<comment type="caution">
    <text evidence="4">The sequence shown here is derived from an EMBL/GenBank/DDBJ whole genome shotgun (WGS) entry which is preliminary data.</text>
</comment>
<keyword evidence="1" id="KW-0238">DNA-binding</keyword>
<proteinExistence type="predicted"/>
<dbReference type="PANTHER" id="PTHR48111">
    <property type="entry name" value="REGULATOR OF RPOS"/>
    <property type="match status" value="1"/>
</dbReference>
<evidence type="ECO:0000313" key="4">
    <source>
        <dbReference type="EMBL" id="OIQ82626.1"/>
    </source>
</evidence>
<dbReference type="Gene3D" id="2.40.50.1020">
    <property type="entry name" value="LytTr DNA-binding domain"/>
    <property type="match status" value="1"/>
</dbReference>
<dbReference type="PROSITE" id="PS50930">
    <property type="entry name" value="HTH_LYTTR"/>
    <property type="match status" value="1"/>
</dbReference>
<gene>
    <name evidence="4" type="primary">ypdB_5</name>
    <name evidence="4" type="ORF">GALL_355900</name>
</gene>
<evidence type="ECO:0000259" key="2">
    <source>
        <dbReference type="PROSITE" id="PS50110"/>
    </source>
</evidence>
<dbReference type="InterPro" id="IPR039420">
    <property type="entry name" value="WalR-like"/>
</dbReference>
<dbReference type="SUPFAM" id="SSF52172">
    <property type="entry name" value="CheY-like"/>
    <property type="match status" value="1"/>
</dbReference>
<feature type="domain" description="Response regulatory" evidence="2">
    <location>
        <begin position="10"/>
        <end position="130"/>
    </location>
</feature>
<dbReference type="GO" id="GO:0000156">
    <property type="term" value="F:phosphorelay response regulator activity"/>
    <property type="evidence" value="ECO:0007669"/>
    <property type="project" value="TreeGrafter"/>
</dbReference>
<evidence type="ECO:0000256" key="1">
    <source>
        <dbReference type="ARBA" id="ARBA00023125"/>
    </source>
</evidence>
<dbReference type="InterPro" id="IPR007492">
    <property type="entry name" value="LytTR_DNA-bd_dom"/>
</dbReference>
<feature type="domain" description="HTH LytTR-type" evidence="3">
    <location>
        <begin position="152"/>
        <end position="254"/>
    </location>
</feature>
<dbReference type="GO" id="GO:0000976">
    <property type="term" value="F:transcription cis-regulatory region binding"/>
    <property type="evidence" value="ECO:0007669"/>
    <property type="project" value="TreeGrafter"/>
</dbReference>
<name>A0A1J5QH98_9ZZZZ</name>
<dbReference type="Pfam" id="PF04397">
    <property type="entry name" value="LytTR"/>
    <property type="match status" value="1"/>
</dbReference>
<dbReference type="EMBL" id="MLJW01000784">
    <property type="protein sequence ID" value="OIQ82626.1"/>
    <property type="molecule type" value="Genomic_DNA"/>
</dbReference>
<dbReference type="Gene3D" id="3.40.50.2300">
    <property type="match status" value="1"/>
</dbReference>
<sequence>MRADSTAALNVLLVDADAASRRQLRRLLLTLPEAARARVDEAADAQQALHRLAAGDVDLLLLDTALPGVDGLQLAAELQRRRAPGRELPAAVFVTASAAHALAAFELGALDYLLKPPSRARLRRMVARVAALAALASAAAEPAPDAPGGPELSVRERGALTRVALADVLYFSADHKYTLLRTLHQRHLIDTALDELERRHRERFVRAHRAALVARDALVALHRAERGWTLRLRGIDDVLPVARRRLAALRALLR</sequence>
<dbReference type="PANTHER" id="PTHR48111:SF3">
    <property type="entry name" value="TRANSCRIPTIONAL REGULATORY PROTEIN BTSR"/>
    <property type="match status" value="1"/>
</dbReference>
<protein>
    <submittedName>
        <fullName evidence="4">Transcriptional regulatory protein YpdB</fullName>
    </submittedName>
</protein>
<dbReference type="GO" id="GO:0006355">
    <property type="term" value="P:regulation of DNA-templated transcription"/>
    <property type="evidence" value="ECO:0007669"/>
    <property type="project" value="TreeGrafter"/>
</dbReference>
<dbReference type="GO" id="GO:0005829">
    <property type="term" value="C:cytosol"/>
    <property type="evidence" value="ECO:0007669"/>
    <property type="project" value="TreeGrafter"/>
</dbReference>
<evidence type="ECO:0000259" key="3">
    <source>
        <dbReference type="PROSITE" id="PS50930"/>
    </source>
</evidence>
<accession>A0A1J5QH98</accession>
<dbReference type="GO" id="GO:0032993">
    <property type="term" value="C:protein-DNA complex"/>
    <property type="evidence" value="ECO:0007669"/>
    <property type="project" value="TreeGrafter"/>
</dbReference>
<dbReference type="InterPro" id="IPR001789">
    <property type="entry name" value="Sig_transdc_resp-reg_receiver"/>
</dbReference>
<dbReference type="AlphaFoldDB" id="A0A1J5QH98"/>
<dbReference type="PROSITE" id="PS50110">
    <property type="entry name" value="RESPONSE_REGULATORY"/>
    <property type="match status" value="1"/>
</dbReference>
<dbReference type="SMART" id="SM00448">
    <property type="entry name" value="REC"/>
    <property type="match status" value="1"/>
</dbReference>